<protein>
    <submittedName>
        <fullName evidence="1">Uncharacterized protein</fullName>
    </submittedName>
</protein>
<proteinExistence type="predicted"/>
<feature type="non-terminal residue" evidence="1">
    <location>
        <position position="1"/>
    </location>
</feature>
<evidence type="ECO:0000313" key="1">
    <source>
        <dbReference type="EMBL" id="GAI56600.1"/>
    </source>
</evidence>
<reference evidence="1" key="1">
    <citation type="journal article" date="2014" name="Front. Microbiol.">
        <title>High frequency of phylogenetically diverse reductive dehalogenase-homologous genes in deep subseafloor sedimentary metagenomes.</title>
        <authorList>
            <person name="Kawai M."/>
            <person name="Futagami T."/>
            <person name="Toyoda A."/>
            <person name="Takaki Y."/>
            <person name="Nishi S."/>
            <person name="Hori S."/>
            <person name="Arai W."/>
            <person name="Tsubouchi T."/>
            <person name="Morono Y."/>
            <person name="Uchiyama I."/>
            <person name="Ito T."/>
            <person name="Fujiyama A."/>
            <person name="Inagaki F."/>
            <person name="Takami H."/>
        </authorList>
    </citation>
    <scope>NUCLEOTIDE SEQUENCE</scope>
    <source>
        <strain evidence="1">Expedition CK06-06</strain>
    </source>
</reference>
<accession>X1R0H1</accession>
<comment type="caution">
    <text evidence="1">The sequence shown here is derived from an EMBL/GenBank/DDBJ whole genome shotgun (WGS) entry which is preliminary data.</text>
</comment>
<gene>
    <name evidence="1" type="ORF">S06H3_61940</name>
</gene>
<dbReference type="AlphaFoldDB" id="X1R0H1"/>
<organism evidence="1">
    <name type="scientific">marine sediment metagenome</name>
    <dbReference type="NCBI Taxonomy" id="412755"/>
    <lineage>
        <taxon>unclassified sequences</taxon>
        <taxon>metagenomes</taxon>
        <taxon>ecological metagenomes</taxon>
    </lineage>
</organism>
<name>X1R0H1_9ZZZZ</name>
<dbReference type="EMBL" id="BARV01040723">
    <property type="protein sequence ID" value="GAI56600.1"/>
    <property type="molecule type" value="Genomic_DNA"/>
</dbReference>
<sequence>QKNFCLIPASLYLPHPRIGIEPVSAAQTEHMSAGILGLESRF</sequence>